<keyword evidence="3" id="KW-0520">NAD</keyword>
<evidence type="ECO:0000313" key="7">
    <source>
        <dbReference type="EMBL" id="MCG7323443.1"/>
    </source>
</evidence>
<evidence type="ECO:0000256" key="4">
    <source>
        <dbReference type="SAM" id="MobiDB-lite"/>
    </source>
</evidence>
<dbReference type="InterPro" id="IPR000683">
    <property type="entry name" value="Gfo/Idh/MocA-like_OxRdtase_N"/>
</dbReference>
<evidence type="ECO:0000259" key="5">
    <source>
        <dbReference type="Pfam" id="PF01408"/>
    </source>
</evidence>
<evidence type="ECO:0000256" key="3">
    <source>
        <dbReference type="ARBA" id="ARBA00023027"/>
    </source>
</evidence>
<dbReference type="PANTHER" id="PTHR43708:SF5">
    <property type="entry name" value="CONSERVED EXPRESSED OXIDOREDUCTASE (EUROFUNG)-RELATED"/>
    <property type="match status" value="1"/>
</dbReference>
<dbReference type="EMBL" id="JAKRCV010000076">
    <property type="protein sequence ID" value="MCG7323443.1"/>
    <property type="molecule type" value="Genomic_DNA"/>
</dbReference>
<dbReference type="Pfam" id="PF22725">
    <property type="entry name" value="GFO_IDH_MocA_C3"/>
    <property type="match status" value="1"/>
</dbReference>
<dbReference type="PANTHER" id="PTHR43708">
    <property type="entry name" value="CONSERVED EXPRESSED OXIDOREDUCTASE (EUROFUNG)"/>
    <property type="match status" value="1"/>
</dbReference>
<sequence length="361" mass="38176">MTDDRTRTWQPLPTDRPVRVALLGHGLAGSVFHGPLLAADPRYAVTVVMTSSPERAEAARSAHPGVEIVPDADAVWERAGDLDLAVVATPGETHARFGIQALEHGLACVLDKPACTTAAEGAELLDTQARTGVPLTVFHNRRFDGDFLTARRLLREGRLGELVRIESSFEVWKPTVTKAWKAGASPAEGGGVLYDLGPHLIDQAVQLAGPVEGSYAVLRALRAGALADDDAVVVLRHESGVVSHLTASTRARRPGPRMRALGTEGAWTCHGLDGQEKALGAGASPNDGDFGEAGSDRGSVLTTDAGDEAVPLERGDYPRFYAELADALQGRGEVPVDPADAVGVVGLIADLHRRHPVRPRP</sequence>
<dbReference type="Proteomes" id="UP001521931">
    <property type="component" value="Unassembled WGS sequence"/>
</dbReference>
<dbReference type="SUPFAM" id="SSF51735">
    <property type="entry name" value="NAD(P)-binding Rossmann-fold domains"/>
    <property type="match status" value="1"/>
</dbReference>
<reference evidence="7 8" key="1">
    <citation type="submission" date="2022-02" db="EMBL/GenBank/DDBJ databases">
        <title>Uncovering new skin microbiome diversity through culturing and metagenomics.</title>
        <authorList>
            <person name="Conlan S."/>
            <person name="Deming C."/>
            <person name="Nisc Comparative Sequencing Program N."/>
            <person name="Segre J.A."/>
        </authorList>
    </citation>
    <scope>NUCLEOTIDE SEQUENCE [LARGE SCALE GENOMIC DNA]</scope>
    <source>
        <strain evidence="7 8">ACRQZ</strain>
    </source>
</reference>
<proteinExistence type="inferred from homology"/>
<dbReference type="InterPro" id="IPR051317">
    <property type="entry name" value="Gfo/Idh/MocA_oxidoreduct"/>
</dbReference>
<keyword evidence="2" id="KW-0560">Oxidoreductase</keyword>
<gene>
    <name evidence="7" type="ORF">MHL29_16310</name>
</gene>
<dbReference type="Gene3D" id="3.30.360.10">
    <property type="entry name" value="Dihydrodipicolinate Reductase, domain 2"/>
    <property type="match status" value="1"/>
</dbReference>
<evidence type="ECO:0000313" key="8">
    <source>
        <dbReference type="Proteomes" id="UP001521931"/>
    </source>
</evidence>
<organism evidence="7 8">
    <name type="scientific">Arsenicicoccus bolidensis</name>
    <dbReference type="NCBI Taxonomy" id="229480"/>
    <lineage>
        <taxon>Bacteria</taxon>
        <taxon>Bacillati</taxon>
        <taxon>Actinomycetota</taxon>
        <taxon>Actinomycetes</taxon>
        <taxon>Micrococcales</taxon>
        <taxon>Intrasporangiaceae</taxon>
        <taxon>Arsenicicoccus</taxon>
    </lineage>
</organism>
<accession>A0ABS9Q8K1</accession>
<dbReference type="Gene3D" id="3.40.50.720">
    <property type="entry name" value="NAD(P)-binding Rossmann-like Domain"/>
    <property type="match status" value="1"/>
</dbReference>
<dbReference type="InterPro" id="IPR036291">
    <property type="entry name" value="NAD(P)-bd_dom_sf"/>
</dbReference>
<name>A0ABS9Q8K1_9MICO</name>
<feature type="domain" description="Gfo/Idh/MocA-like oxidoreductase N-terminal" evidence="5">
    <location>
        <begin position="18"/>
        <end position="139"/>
    </location>
</feature>
<comment type="similarity">
    <text evidence="1">Belongs to the Gfo/Idh/MocA family.</text>
</comment>
<dbReference type="Pfam" id="PF01408">
    <property type="entry name" value="GFO_IDH_MocA"/>
    <property type="match status" value="1"/>
</dbReference>
<dbReference type="RefSeq" id="WP_239266197.1">
    <property type="nucleotide sequence ID" value="NZ_JAKRCV010000076.1"/>
</dbReference>
<evidence type="ECO:0000256" key="2">
    <source>
        <dbReference type="ARBA" id="ARBA00023002"/>
    </source>
</evidence>
<feature type="region of interest" description="Disordered" evidence="4">
    <location>
        <begin position="277"/>
        <end position="303"/>
    </location>
</feature>
<feature type="domain" description="GFO/IDH/MocA-like oxidoreductase" evidence="6">
    <location>
        <begin position="147"/>
        <end position="266"/>
    </location>
</feature>
<protein>
    <submittedName>
        <fullName evidence="7">Gfo/Idh/MocA family oxidoreductase</fullName>
    </submittedName>
</protein>
<keyword evidence="8" id="KW-1185">Reference proteome</keyword>
<evidence type="ECO:0000256" key="1">
    <source>
        <dbReference type="ARBA" id="ARBA00010928"/>
    </source>
</evidence>
<comment type="caution">
    <text evidence="7">The sequence shown here is derived from an EMBL/GenBank/DDBJ whole genome shotgun (WGS) entry which is preliminary data.</text>
</comment>
<dbReference type="SUPFAM" id="SSF55347">
    <property type="entry name" value="Glyceraldehyde-3-phosphate dehydrogenase-like, C-terminal domain"/>
    <property type="match status" value="1"/>
</dbReference>
<dbReference type="InterPro" id="IPR055170">
    <property type="entry name" value="GFO_IDH_MocA-like_dom"/>
</dbReference>
<evidence type="ECO:0000259" key="6">
    <source>
        <dbReference type="Pfam" id="PF22725"/>
    </source>
</evidence>